<dbReference type="InterPro" id="IPR013517">
    <property type="entry name" value="FG-GAP"/>
</dbReference>
<gene>
    <name evidence="2" type="ORF">E3A20_26350</name>
</gene>
<dbReference type="InterPro" id="IPR028994">
    <property type="entry name" value="Integrin_alpha_N"/>
</dbReference>
<keyword evidence="3" id="KW-1185">Reference proteome</keyword>
<dbReference type="Pfam" id="PF13517">
    <property type="entry name" value="FG-GAP_3"/>
    <property type="match status" value="2"/>
</dbReference>
<evidence type="ECO:0000313" key="2">
    <source>
        <dbReference type="EMBL" id="TWW08236.1"/>
    </source>
</evidence>
<dbReference type="PANTHER" id="PTHR16026">
    <property type="entry name" value="CARTILAGE ACIDIC PROTEIN 1"/>
    <property type="match status" value="1"/>
</dbReference>
<sequence>IPPPTGSRSRWQFPLIMAGGCAMADLNNDNLPDLLIAGLSPAASPEQSTPLLQLLQQRPDGSFHDVSMSSQLTFTGIPGGIATGDIDNDGLLDLCITGYGDCRLFRNLGNFQFADITNQTELNNGRWSTSAAFLDYDRDGWLDLFITNYVDYDATQECRDAAGRQDFCSPAVFPRTTDRLFHNSGRQVAAAKSDPESPQRLLTDVSATARITTLRGAGLGVAACDWNSDGWVDIFVANDGHPNFLWINQHNGTFEEEAVLRGVAADAAGQSQGSMGIAVADLDHNQLPDIVITNLDGESNAVCINQTGSFQELSAAWNMHSVSFPLTGFGTALPDLNRLYCG</sequence>
<comment type="caution">
    <text evidence="2">The sequence shown here is derived from an EMBL/GenBank/DDBJ whole genome shotgun (WGS) entry which is preliminary data.</text>
</comment>
<accession>A0A5C6M0I4</accession>
<proteinExistence type="predicted"/>
<reference evidence="2 3" key="2">
    <citation type="submission" date="2019-08" db="EMBL/GenBank/DDBJ databases">
        <authorList>
            <person name="Henke P."/>
        </authorList>
    </citation>
    <scope>NUCLEOTIDE SEQUENCE [LARGE SCALE GENOMIC DNA]</scope>
    <source>
        <strain evidence="2">Phe10_nw2017</strain>
    </source>
</reference>
<dbReference type="PANTHER" id="PTHR16026:SF0">
    <property type="entry name" value="CARTILAGE ACIDIC PROTEIN 1"/>
    <property type="match status" value="1"/>
</dbReference>
<dbReference type="EMBL" id="SRHE01000771">
    <property type="protein sequence ID" value="TWW08236.1"/>
    <property type="molecule type" value="Genomic_DNA"/>
</dbReference>
<protein>
    <recommendedName>
        <fullName evidence="4">ASPIC/UnbV domain-containing protein</fullName>
    </recommendedName>
</protein>
<evidence type="ECO:0000256" key="1">
    <source>
        <dbReference type="ARBA" id="ARBA00022729"/>
    </source>
</evidence>
<dbReference type="InterPro" id="IPR027039">
    <property type="entry name" value="Crtac1"/>
</dbReference>
<dbReference type="Proteomes" id="UP000321083">
    <property type="component" value="Unassembled WGS sequence"/>
</dbReference>
<dbReference type="AlphaFoldDB" id="A0A5C6M0I4"/>
<dbReference type="Gene3D" id="2.130.10.130">
    <property type="entry name" value="Integrin alpha, N-terminal"/>
    <property type="match status" value="2"/>
</dbReference>
<organism evidence="2 3">
    <name type="scientific">Planctomyces bekefii</name>
    <dbReference type="NCBI Taxonomy" id="1653850"/>
    <lineage>
        <taxon>Bacteria</taxon>
        <taxon>Pseudomonadati</taxon>
        <taxon>Planctomycetota</taxon>
        <taxon>Planctomycetia</taxon>
        <taxon>Planctomycetales</taxon>
        <taxon>Planctomycetaceae</taxon>
        <taxon>Planctomyces</taxon>
    </lineage>
</organism>
<feature type="non-terminal residue" evidence="2">
    <location>
        <position position="1"/>
    </location>
</feature>
<keyword evidence="1" id="KW-0732">Signal</keyword>
<reference evidence="2 3" key="1">
    <citation type="submission" date="2019-08" db="EMBL/GenBank/DDBJ databases">
        <title>100 year-old enigma solved: identification of Planctomyces bekefii, the type genus and species of the phylum Planctomycetes.</title>
        <authorList>
            <person name="Svetlana D.N."/>
            <person name="Overmann J."/>
        </authorList>
    </citation>
    <scope>NUCLEOTIDE SEQUENCE [LARGE SCALE GENOMIC DNA]</scope>
    <source>
        <strain evidence="2">Phe10_nw2017</strain>
    </source>
</reference>
<evidence type="ECO:0008006" key="4">
    <source>
        <dbReference type="Google" id="ProtNLM"/>
    </source>
</evidence>
<name>A0A5C6M0I4_9PLAN</name>
<dbReference type="SUPFAM" id="SSF69318">
    <property type="entry name" value="Integrin alpha N-terminal domain"/>
    <property type="match status" value="1"/>
</dbReference>
<evidence type="ECO:0000313" key="3">
    <source>
        <dbReference type="Proteomes" id="UP000321083"/>
    </source>
</evidence>